<sequence>MLTEALQRLADGRGGVIGVEPGLVIEPDETWTPVRELLREPYTLLDGLIDETAGRWNAPRHVGAALFWKTFGYWHTLPMALGWALDGRVPIMRPGDTYFKPSDAGVTIAATRVRWDSGAGAIGEALAESQEPLVKAISARAKVGERTLWGSTAEAFAHPLTAIVPGDYMKLLEEIGRPVDGLVEPTDDGYFRRTCCLWITLPDVDPCGSCCVLRPRHRPQATASSSGLSSSA</sequence>
<dbReference type="OrthoDB" id="5180616at2"/>
<dbReference type="AlphaFoldDB" id="A0A438MEM9"/>
<keyword evidence="2" id="KW-1185">Reference proteome</keyword>
<evidence type="ECO:0000313" key="1">
    <source>
        <dbReference type="EMBL" id="RVX44176.1"/>
    </source>
</evidence>
<protein>
    <recommendedName>
        <fullName evidence="3">FhuF-like iron-sulfur protein</fullName>
    </recommendedName>
</protein>
<name>A0A438MEM9_9ACTN</name>
<dbReference type="EMBL" id="SAUN01000001">
    <property type="protein sequence ID" value="RVX44176.1"/>
    <property type="molecule type" value="Genomic_DNA"/>
</dbReference>
<dbReference type="RefSeq" id="WP_127935995.1">
    <property type="nucleotide sequence ID" value="NZ_SAUN01000001.1"/>
</dbReference>
<organism evidence="1 2">
    <name type="scientific">Nonomuraea polychroma</name>
    <dbReference type="NCBI Taxonomy" id="46176"/>
    <lineage>
        <taxon>Bacteria</taxon>
        <taxon>Bacillati</taxon>
        <taxon>Actinomycetota</taxon>
        <taxon>Actinomycetes</taxon>
        <taxon>Streptosporangiales</taxon>
        <taxon>Streptosporangiaceae</taxon>
        <taxon>Nonomuraea</taxon>
    </lineage>
</organism>
<reference evidence="1 2" key="1">
    <citation type="submission" date="2019-01" db="EMBL/GenBank/DDBJ databases">
        <title>Sequencing the genomes of 1000 actinobacteria strains.</title>
        <authorList>
            <person name="Klenk H.-P."/>
        </authorList>
    </citation>
    <scope>NUCLEOTIDE SEQUENCE [LARGE SCALE GENOMIC DNA]</scope>
    <source>
        <strain evidence="1 2">DSM 43925</strain>
    </source>
</reference>
<gene>
    <name evidence="1" type="ORF">EDD27_6901</name>
</gene>
<proteinExistence type="predicted"/>
<dbReference type="Proteomes" id="UP000284824">
    <property type="component" value="Unassembled WGS sequence"/>
</dbReference>
<accession>A0A438MEM9</accession>
<comment type="caution">
    <text evidence="1">The sequence shown here is derived from an EMBL/GenBank/DDBJ whole genome shotgun (WGS) entry which is preliminary data.</text>
</comment>
<evidence type="ECO:0000313" key="2">
    <source>
        <dbReference type="Proteomes" id="UP000284824"/>
    </source>
</evidence>
<evidence type="ECO:0008006" key="3">
    <source>
        <dbReference type="Google" id="ProtNLM"/>
    </source>
</evidence>